<organism evidence="1 2">
    <name type="scientific">Trichothecium roseum</name>
    <dbReference type="NCBI Taxonomy" id="47278"/>
    <lineage>
        <taxon>Eukaryota</taxon>
        <taxon>Fungi</taxon>
        <taxon>Dikarya</taxon>
        <taxon>Ascomycota</taxon>
        <taxon>Pezizomycotina</taxon>
        <taxon>Sordariomycetes</taxon>
        <taxon>Hypocreomycetidae</taxon>
        <taxon>Hypocreales</taxon>
        <taxon>Hypocreales incertae sedis</taxon>
        <taxon>Trichothecium</taxon>
    </lineage>
</organism>
<protein>
    <submittedName>
        <fullName evidence="1">Uncharacterized protein</fullName>
    </submittedName>
</protein>
<keyword evidence="2" id="KW-1185">Reference proteome</keyword>
<gene>
    <name evidence="1" type="ORF">N3K66_004038</name>
</gene>
<evidence type="ECO:0000313" key="1">
    <source>
        <dbReference type="EMBL" id="KAI9902221.1"/>
    </source>
</evidence>
<sequence>MKQAFVDNTLSVEIRDTEKPTPGKGQLVIRTVVSGTNPKDWKTSQQFMPDAPPSNPGDDIAGFVDEVGEGVEGFEKGDRVAAFHEMLTPGGSYAEYSVAPAGTTFHLPDSVSFEEAATIPLAAATAAVALYRTLGLPLPWEPATERGPFIVYGGATAVGAFGIKLLKAADVHPIVAVAGRGIPFVESILDADKGDVVIDYRKGDDHVVTELRRAVGSNATKAFDAVSENGSVTNLGKVLAPGGMIATVLADFIRTCREDPGAAREAYASVGNVHTDTASESRVGATNDDREFGKAIFKWFGKALKEGKLSGHPYEVVEGGLHGIAGALKALAAGEVSAKKLVIRIGDTKSS</sequence>
<reference evidence="1" key="1">
    <citation type="submission" date="2022-10" db="EMBL/GenBank/DDBJ databases">
        <title>Complete Genome of Trichothecium roseum strain YXFP-22015, a Plant Pathogen Isolated from Citrus.</title>
        <authorList>
            <person name="Wang Y."/>
            <person name="Zhu L."/>
        </authorList>
    </citation>
    <scope>NUCLEOTIDE SEQUENCE</scope>
    <source>
        <strain evidence="1">YXFP-22015</strain>
    </source>
</reference>
<name>A0ACC0V749_9HYPO</name>
<comment type="caution">
    <text evidence="1">The sequence shown here is derived from an EMBL/GenBank/DDBJ whole genome shotgun (WGS) entry which is preliminary data.</text>
</comment>
<dbReference type="EMBL" id="CM047942">
    <property type="protein sequence ID" value="KAI9902221.1"/>
    <property type="molecule type" value="Genomic_DNA"/>
</dbReference>
<proteinExistence type="predicted"/>
<accession>A0ACC0V749</accession>
<evidence type="ECO:0000313" key="2">
    <source>
        <dbReference type="Proteomes" id="UP001163324"/>
    </source>
</evidence>
<dbReference type="Proteomes" id="UP001163324">
    <property type="component" value="Chromosome 3"/>
</dbReference>